<accession>A0A562RJ82</accession>
<dbReference type="Proteomes" id="UP000318431">
    <property type="component" value="Unassembled WGS sequence"/>
</dbReference>
<dbReference type="AlphaFoldDB" id="A0A562RJ82"/>
<name>A0A562RJ82_9BURK</name>
<comment type="caution">
    <text evidence="1">The sequence shown here is derived from an EMBL/GenBank/DDBJ whole genome shotgun (WGS) entry which is preliminary data.</text>
</comment>
<protein>
    <submittedName>
        <fullName evidence="1">Uncharacterized protein</fullName>
    </submittedName>
</protein>
<evidence type="ECO:0000313" key="2">
    <source>
        <dbReference type="Proteomes" id="UP000318431"/>
    </source>
</evidence>
<dbReference type="EMBL" id="VLLB01000001">
    <property type="protein sequence ID" value="TWI69118.1"/>
    <property type="molecule type" value="Genomic_DNA"/>
</dbReference>
<sequence length="95" mass="10627">MTMARGFCSNTLYMPCAAANIGSIEFIERVTNNVYRLSRNCHRPRATNDYLKQSSISAIATLFSNFHGSTLGSIDNRRLLGERFAATYLEMNVLA</sequence>
<organism evidence="1 2">
    <name type="scientific">Pseudoduganella lurida</name>
    <dbReference type="NCBI Taxonomy" id="1036180"/>
    <lineage>
        <taxon>Bacteria</taxon>
        <taxon>Pseudomonadati</taxon>
        <taxon>Pseudomonadota</taxon>
        <taxon>Betaproteobacteria</taxon>
        <taxon>Burkholderiales</taxon>
        <taxon>Oxalobacteraceae</taxon>
        <taxon>Telluria group</taxon>
        <taxon>Pseudoduganella</taxon>
    </lineage>
</organism>
<reference evidence="1 2" key="1">
    <citation type="journal article" date="2015" name="Stand. Genomic Sci.">
        <title>Genomic Encyclopedia of Bacterial and Archaeal Type Strains, Phase III: the genomes of soil and plant-associated and newly described type strains.</title>
        <authorList>
            <person name="Whitman W.B."/>
            <person name="Woyke T."/>
            <person name="Klenk H.P."/>
            <person name="Zhou Y."/>
            <person name="Lilburn T.G."/>
            <person name="Beck B.J."/>
            <person name="De Vos P."/>
            <person name="Vandamme P."/>
            <person name="Eisen J.A."/>
            <person name="Garrity G."/>
            <person name="Hugenholtz P."/>
            <person name="Kyrpides N.C."/>
        </authorList>
    </citation>
    <scope>NUCLEOTIDE SEQUENCE [LARGE SCALE GENOMIC DNA]</scope>
    <source>
        <strain evidence="1 2">CGMCC 1.10822</strain>
    </source>
</reference>
<gene>
    <name evidence="1" type="ORF">IP91_00184</name>
</gene>
<dbReference type="RefSeq" id="WP_145646845.1">
    <property type="nucleotide sequence ID" value="NZ_VLLB01000001.1"/>
</dbReference>
<keyword evidence="2" id="KW-1185">Reference proteome</keyword>
<evidence type="ECO:0000313" key="1">
    <source>
        <dbReference type="EMBL" id="TWI69118.1"/>
    </source>
</evidence>
<proteinExistence type="predicted"/>